<keyword evidence="3" id="KW-1185">Reference proteome</keyword>
<feature type="compositionally biased region" description="Low complexity" evidence="1">
    <location>
        <begin position="115"/>
        <end position="144"/>
    </location>
</feature>
<sequence>MKDKRQRHTLPWPLPFLDSMMPLPLLDPMGALLLSRTPTTYPLLPHPLTALPYSPLSLSHHVSPYSAPFRLGSYSSRALCPAGSQGHTPSCPCPLSPVRTEGTGLTGTLTRTQTGTLTRTQTGTLTRTQTGTLTGTPTRTPTGGTEEKCHAVP</sequence>
<gene>
    <name evidence="2" type="ORF">KC01_LOCUS19002</name>
</gene>
<dbReference type="AlphaFoldDB" id="A0AAV2KHH1"/>
<feature type="region of interest" description="Disordered" evidence="1">
    <location>
        <begin position="115"/>
        <end position="153"/>
    </location>
</feature>
<evidence type="ECO:0000313" key="2">
    <source>
        <dbReference type="EMBL" id="CAL1589367.1"/>
    </source>
</evidence>
<dbReference type="EMBL" id="OZ035840">
    <property type="protein sequence ID" value="CAL1589367.1"/>
    <property type="molecule type" value="Genomic_DNA"/>
</dbReference>
<protein>
    <submittedName>
        <fullName evidence="2">Uncharacterized protein</fullName>
    </submittedName>
</protein>
<evidence type="ECO:0000256" key="1">
    <source>
        <dbReference type="SAM" id="MobiDB-lite"/>
    </source>
</evidence>
<dbReference type="Proteomes" id="UP001497482">
    <property type="component" value="Chromosome 18"/>
</dbReference>
<evidence type="ECO:0000313" key="3">
    <source>
        <dbReference type="Proteomes" id="UP001497482"/>
    </source>
</evidence>
<organism evidence="2 3">
    <name type="scientific">Knipowitschia caucasica</name>
    <name type="common">Caucasian dwarf goby</name>
    <name type="synonym">Pomatoschistus caucasicus</name>
    <dbReference type="NCBI Taxonomy" id="637954"/>
    <lineage>
        <taxon>Eukaryota</taxon>
        <taxon>Metazoa</taxon>
        <taxon>Chordata</taxon>
        <taxon>Craniata</taxon>
        <taxon>Vertebrata</taxon>
        <taxon>Euteleostomi</taxon>
        <taxon>Actinopterygii</taxon>
        <taxon>Neopterygii</taxon>
        <taxon>Teleostei</taxon>
        <taxon>Neoteleostei</taxon>
        <taxon>Acanthomorphata</taxon>
        <taxon>Gobiaria</taxon>
        <taxon>Gobiiformes</taxon>
        <taxon>Gobioidei</taxon>
        <taxon>Gobiidae</taxon>
        <taxon>Gobiinae</taxon>
        <taxon>Knipowitschia</taxon>
    </lineage>
</organism>
<name>A0AAV2KHH1_KNICA</name>
<reference evidence="2 3" key="1">
    <citation type="submission" date="2024-04" db="EMBL/GenBank/DDBJ databases">
        <authorList>
            <person name="Waldvogel A.-M."/>
            <person name="Schoenle A."/>
        </authorList>
    </citation>
    <scope>NUCLEOTIDE SEQUENCE [LARGE SCALE GENOMIC DNA]</scope>
</reference>
<accession>A0AAV2KHH1</accession>
<proteinExistence type="predicted"/>